<reference evidence="2 3" key="2">
    <citation type="submission" date="2018-04" db="EMBL/GenBank/DDBJ databases">
        <title>Thauera lacus sp. nov., isolated from an saline lake in Inner Mongolia, China.</title>
        <authorList>
            <person name="Liang Q.-Y."/>
        </authorList>
    </citation>
    <scope>NUCLEOTIDE SEQUENCE [LARGE SCALE GENOMIC DNA]</scope>
    <source>
        <strain evidence="2 3">D20</strain>
    </source>
</reference>
<dbReference type="RefSeq" id="WP_107492241.1">
    <property type="nucleotide sequence ID" value="NZ_PZKC01000002.1"/>
</dbReference>
<comment type="caution">
    <text evidence="2">The sequence shown here is derived from an EMBL/GenBank/DDBJ whole genome shotgun (WGS) entry which is preliminary data.</text>
</comment>
<organism evidence="2 3">
    <name type="scientific">Pseudothauera lacus</name>
    <dbReference type="NCBI Taxonomy" id="2136175"/>
    <lineage>
        <taxon>Bacteria</taxon>
        <taxon>Pseudomonadati</taxon>
        <taxon>Pseudomonadota</taxon>
        <taxon>Betaproteobacteria</taxon>
        <taxon>Rhodocyclales</taxon>
        <taxon>Zoogloeaceae</taxon>
        <taxon>Pseudothauera</taxon>
    </lineage>
</organism>
<dbReference type="InterPro" id="IPR005122">
    <property type="entry name" value="Uracil-DNA_glycosylase-like"/>
</dbReference>
<dbReference type="EMBL" id="PZKC01000002">
    <property type="protein sequence ID" value="PTD97721.1"/>
    <property type="molecule type" value="Genomic_DNA"/>
</dbReference>
<dbReference type="NCBIfam" id="TIGR04274">
    <property type="entry name" value="hypoxanDNAglyco"/>
    <property type="match status" value="1"/>
</dbReference>
<evidence type="ECO:0000313" key="2">
    <source>
        <dbReference type="EMBL" id="PTD97721.1"/>
    </source>
</evidence>
<dbReference type="AlphaFoldDB" id="A0A2T4IIX6"/>
<dbReference type="InterPro" id="IPR036895">
    <property type="entry name" value="Uracil-DNA_glycosylase-like_sf"/>
</dbReference>
<feature type="domain" description="Uracil-DNA glycosylase-like" evidence="1">
    <location>
        <begin position="8"/>
        <end position="164"/>
    </location>
</feature>
<dbReference type="SMART" id="SM00987">
    <property type="entry name" value="UreE_C"/>
    <property type="match status" value="1"/>
</dbReference>
<evidence type="ECO:0000313" key="3">
    <source>
        <dbReference type="Proteomes" id="UP000241193"/>
    </source>
</evidence>
<dbReference type="OrthoDB" id="9799921at2"/>
<dbReference type="Proteomes" id="UP000241193">
    <property type="component" value="Unassembled WGS sequence"/>
</dbReference>
<dbReference type="Pfam" id="PF03167">
    <property type="entry name" value="UDG"/>
    <property type="match status" value="1"/>
</dbReference>
<proteinExistence type="predicted"/>
<dbReference type="SUPFAM" id="SSF52141">
    <property type="entry name" value="Uracil-DNA glycosylase-like"/>
    <property type="match status" value="1"/>
</dbReference>
<dbReference type="SMART" id="SM00986">
    <property type="entry name" value="UDG"/>
    <property type="match status" value="1"/>
</dbReference>
<evidence type="ECO:0000259" key="1">
    <source>
        <dbReference type="SMART" id="SM00986"/>
    </source>
</evidence>
<sequence>MTRIFGFPPIATAQARILILGSMPGQASLKAGEYYAHPRNAFWPIMGELLGFAAQADYGTRVAALDAAGVAVWDVLSSCVRPGSLDADIDTATMVANDFRAFFAVHPRIRRLYFNGAAAAASYRRSVLPQGEWADYPALRLPSTSPAHAGLSLAAKIAAWRALERDLGE</sequence>
<dbReference type="Gene3D" id="3.40.470.10">
    <property type="entry name" value="Uracil-DNA glycosylase-like domain"/>
    <property type="match status" value="1"/>
</dbReference>
<keyword evidence="3" id="KW-1185">Reference proteome</keyword>
<reference evidence="2 3" key="1">
    <citation type="submission" date="2018-03" db="EMBL/GenBank/DDBJ databases">
        <authorList>
            <person name="Keele B.F."/>
        </authorList>
    </citation>
    <scope>NUCLEOTIDE SEQUENCE [LARGE SCALE GENOMIC DNA]</scope>
    <source>
        <strain evidence="2 3">D20</strain>
    </source>
</reference>
<protein>
    <submittedName>
        <fullName evidence="2">DNA-deoxyinosine glycosylase</fullName>
    </submittedName>
</protein>
<gene>
    <name evidence="2" type="ORF">C8261_03330</name>
</gene>
<accession>A0A2T4IIX6</accession>
<dbReference type="InterPro" id="IPR026353">
    <property type="entry name" value="Hypoxan-DNA_Glyclase"/>
</dbReference>
<name>A0A2T4IIX6_9RHOO</name>
<dbReference type="CDD" id="cd10032">
    <property type="entry name" value="UDG-F6_HDG"/>
    <property type="match status" value="1"/>
</dbReference>